<evidence type="ECO:0000256" key="1">
    <source>
        <dbReference type="SAM" id="MobiDB-lite"/>
    </source>
</evidence>
<accession>A0A6G1LKI2</accession>
<evidence type="ECO:0000313" key="2">
    <source>
        <dbReference type="EMBL" id="KAF2773120.1"/>
    </source>
</evidence>
<dbReference type="EMBL" id="ML995812">
    <property type="protein sequence ID" value="KAF2773120.1"/>
    <property type="molecule type" value="Genomic_DNA"/>
</dbReference>
<organism evidence="2 3">
    <name type="scientific">Teratosphaeria nubilosa</name>
    <dbReference type="NCBI Taxonomy" id="161662"/>
    <lineage>
        <taxon>Eukaryota</taxon>
        <taxon>Fungi</taxon>
        <taxon>Dikarya</taxon>
        <taxon>Ascomycota</taxon>
        <taxon>Pezizomycotina</taxon>
        <taxon>Dothideomycetes</taxon>
        <taxon>Dothideomycetidae</taxon>
        <taxon>Mycosphaerellales</taxon>
        <taxon>Teratosphaeriaceae</taxon>
        <taxon>Teratosphaeria</taxon>
    </lineage>
</organism>
<dbReference type="OrthoDB" id="10640225at2759"/>
<proteinExistence type="predicted"/>
<feature type="region of interest" description="Disordered" evidence="1">
    <location>
        <begin position="201"/>
        <end position="220"/>
    </location>
</feature>
<reference evidence="2" key="1">
    <citation type="journal article" date="2020" name="Stud. Mycol.">
        <title>101 Dothideomycetes genomes: a test case for predicting lifestyles and emergence of pathogens.</title>
        <authorList>
            <person name="Haridas S."/>
            <person name="Albert R."/>
            <person name="Binder M."/>
            <person name="Bloem J."/>
            <person name="Labutti K."/>
            <person name="Salamov A."/>
            <person name="Andreopoulos B."/>
            <person name="Baker S."/>
            <person name="Barry K."/>
            <person name="Bills G."/>
            <person name="Bluhm B."/>
            <person name="Cannon C."/>
            <person name="Castanera R."/>
            <person name="Culley D."/>
            <person name="Daum C."/>
            <person name="Ezra D."/>
            <person name="Gonzalez J."/>
            <person name="Henrissat B."/>
            <person name="Kuo A."/>
            <person name="Liang C."/>
            <person name="Lipzen A."/>
            <person name="Lutzoni F."/>
            <person name="Magnuson J."/>
            <person name="Mondo S."/>
            <person name="Nolan M."/>
            <person name="Ohm R."/>
            <person name="Pangilinan J."/>
            <person name="Park H.-J."/>
            <person name="Ramirez L."/>
            <person name="Alfaro M."/>
            <person name="Sun H."/>
            <person name="Tritt A."/>
            <person name="Yoshinaga Y."/>
            <person name="Zwiers L.-H."/>
            <person name="Turgeon B."/>
            <person name="Goodwin S."/>
            <person name="Spatafora J."/>
            <person name="Crous P."/>
            <person name="Grigoriev I."/>
        </authorList>
    </citation>
    <scope>NUCLEOTIDE SEQUENCE</scope>
    <source>
        <strain evidence="2">CBS 116005</strain>
    </source>
</reference>
<evidence type="ECO:0000313" key="3">
    <source>
        <dbReference type="Proteomes" id="UP000799436"/>
    </source>
</evidence>
<keyword evidence="3" id="KW-1185">Reference proteome</keyword>
<dbReference type="Proteomes" id="UP000799436">
    <property type="component" value="Unassembled WGS sequence"/>
</dbReference>
<gene>
    <name evidence="2" type="ORF">EJ03DRAFT_348162</name>
</gene>
<protein>
    <submittedName>
        <fullName evidence="2">Uncharacterized protein</fullName>
    </submittedName>
</protein>
<feature type="compositionally biased region" description="Basic and acidic residues" evidence="1">
    <location>
        <begin position="201"/>
        <end position="210"/>
    </location>
</feature>
<name>A0A6G1LKI2_9PEZI</name>
<dbReference type="AlphaFoldDB" id="A0A6G1LKI2"/>
<sequence>MVSLFLALPGEIRSQVYDYVLPDIQRITFVNYLPGGQFKLMPTPNHHHALPCVSRLFRSETRMLELGSYLFIIKGRDAHEAAYHIFPSWLRLLGPNNCTALGNLDYRFFSEQGMRKEMQTRIDRLYHHGFLATKYKEYEPMGEEYKPRNNFRKKWVRSVAETYLQMGLSLREVKIWTDGPDGRRRGRPRWHIVVCKKPEDVAEASTHGEAESNASEKGPE</sequence>